<dbReference type="PANTHER" id="PTHR43227">
    <property type="entry name" value="BLL4140 PROTEIN"/>
    <property type="match status" value="1"/>
</dbReference>
<evidence type="ECO:0000256" key="5">
    <source>
        <dbReference type="ARBA" id="ARBA00022989"/>
    </source>
</evidence>
<dbReference type="InterPro" id="IPR035906">
    <property type="entry name" value="MetI-like_sf"/>
</dbReference>
<comment type="caution">
    <text evidence="10">The sequence shown here is derived from an EMBL/GenBank/DDBJ whole genome shotgun (WGS) entry which is preliminary data.</text>
</comment>
<name>A0A9D9E6I6_9SPIR</name>
<dbReference type="PANTHER" id="PTHR43227:SF11">
    <property type="entry name" value="BLL4140 PROTEIN"/>
    <property type="match status" value="1"/>
</dbReference>
<dbReference type="EMBL" id="JADIMU010000005">
    <property type="protein sequence ID" value="MBO8442249.1"/>
    <property type="molecule type" value="Genomic_DNA"/>
</dbReference>
<feature type="transmembrane region" description="Helical" evidence="7">
    <location>
        <begin position="251"/>
        <end position="272"/>
    </location>
</feature>
<keyword evidence="3" id="KW-1003">Cell membrane</keyword>
<evidence type="ECO:0000256" key="8">
    <source>
        <dbReference type="SAM" id="MobiDB-lite"/>
    </source>
</evidence>
<evidence type="ECO:0000256" key="4">
    <source>
        <dbReference type="ARBA" id="ARBA00022692"/>
    </source>
</evidence>
<dbReference type="SUPFAM" id="SSF161098">
    <property type="entry name" value="MetI-like"/>
    <property type="match status" value="1"/>
</dbReference>
<dbReference type="AlphaFoldDB" id="A0A9D9E6I6"/>
<dbReference type="Pfam" id="PF00528">
    <property type="entry name" value="BPD_transp_1"/>
    <property type="match status" value="1"/>
</dbReference>
<evidence type="ECO:0000256" key="2">
    <source>
        <dbReference type="ARBA" id="ARBA00022448"/>
    </source>
</evidence>
<keyword evidence="4 7" id="KW-0812">Transmembrane</keyword>
<keyword evidence="2 7" id="KW-0813">Transport</keyword>
<keyword evidence="6 7" id="KW-0472">Membrane</keyword>
<feature type="transmembrane region" description="Helical" evidence="7">
    <location>
        <begin position="150"/>
        <end position="170"/>
    </location>
</feature>
<feature type="transmembrane region" description="Helical" evidence="7">
    <location>
        <begin position="51"/>
        <end position="70"/>
    </location>
</feature>
<comment type="subcellular location">
    <subcellularLocation>
        <location evidence="1 7">Cell membrane</location>
        <topology evidence="1 7">Multi-pass membrane protein</topology>
    </subcellularLocation>
</comment>
<evidence type="ECO:0000256" key="6">
    <source>
        <dbReference type="ARBA" id="ARBA00023136"/>
    </source>
</evidence>
<sequence>MHSKDSVKGSAGRSGTSVPRQPQTKVLKDGTTVLVAPKPNLGREIARHKDVYLLLLIPLVFYIIFKYVPIFNAQIAFKDFRARDGVIGSEWIGFQNFTDFFNSFYFGQLLRNTLMYSFGKIIISLPISIILSIAIYECTHYALRKSVQTLAYLPHFLSWVIMYGVLFALLSPSSGILNDVIKLFGGTPIDFLSSVKAFPWVVLLSDAWKEMGWSAIIFIAALMSIDVSLFEAATVEGANSWQRVRYITLPAIKPVIVTVLLLKIGTILDAGFNQMYMLYSPQVYSVGDIIDTWVYRQGLLQFQFGLATAVGLFKGVIGMLLVLFSNKLVSKFNEGSSLF</sequence>
<evidence type="ECO:0000259" key="9">
    <source>
        <dbReference type="PROSITE" id="PS50928"/>
    </source>
</evidence>
<feature type="compositionally biased region" description="Polar residues" evidence="8">
    <location>
        <begin position="13"/>
        <end position="22"/>
    </location>
</feature>
<evidence type="ECO:0000313" key="10">
    <source>
        <dbReference type="EMBL" id="MBO8442249.1"/>
    </source>
</evidence>
<dbReference type="PROSITE" id="PS50928">
    <property type="entry name" value="ABC_TM1"/>
    <property type="match status" value="1"/>
</dbReference>
<dbReference type="Gene3D" id="1.10.3720.10">
    <property type="entry name" value="MetI-like"/>
    <property type="match status" value="1"/>
</dbReference>
<feature type="domain" description="ABC transmembrane type-1" evidence="9">
    <location>
        <begin position="110"/>
        <end position="325"/>
    </location>
</feature>
<evidence type="ECO:0000256" key="3">
    <source>
        <dbReference type="ARBA" id="ARBA00022475"/>
    </source>
</evidence>
<evidence type="ECO:0000313" key="11">
    <source>
        <dbReference type="Proteomes" id="UP000823633"/>
    </source>
</evidence>
<feature type="transmembrane region" description="Helical" evidence="7">
    <location>
        <begin position="211"/>
        <end position="230"/>
    </location>
</feature>
<feature type="region of interest" description="Disordered" evidence="8">
    <location>
        <begin position="1"/>
        <end position="22"/>
    </location>
</feature>
<evidence type="ECO:0000256" key="1">
    <source>
        <dbReference type="ARBA" id="ARBA00004651"/>
    </source>
</evidence>
<dbReference type="InterPro" id="IPR050809">
    <property type="entry name" value="UgpAE/MalFG_permease"/>
</dbReference>
<reference evidence="10" key="2">
    <citation type="journal article" date="2021" name="PeerJ">
        <title>Extensive microbial diversity within the chicken gut microbiome revealed by metagenomics and culture.</title>
        <authorList>
            <person name="Gilroy R."/>
            <person name="Ravi A."/>
            <person name="Getino M."/>
            <person name="Pursley I."/>
            <person name="Horton D.L."/>
            <person name="Alikhan N.F."/>
            <person name="Baker D."/>
            <person name="Gharbi K."/>
            <person name="Hall N."/>
            <person name="Watson M."/>
            <person name="Adriaenssens E.M."/>
            <person name="Foster-Nyarko E."/>
            <person name="Jarju S."/>
            <person name="Secka A."/>
            <person name="Antonio M."/>
            <person name="Oren A."/>
            <person name="Chaudhuri R.R."/>
            <person name="La Ragione R."/>
            <person name="Hildebrand F."/>
            <person name="Pallen M.J."/>
        </authorList>
    </citation>
    <scope>NUCLEOTIDE SEQUENCE</scope>
    <source>
        <strain evidence="10">11167</strain>
    </source>
</reference>
<proteinExistence type="inferred from homology"/>
<dbReference type="GO" id="GO:0005886">
    <property type="term" value="C:plasma membrane"/>
    <property type="evidence" value="ECO:0007669"/>
    <property type="project" value="UniProtKB-SubCell"/>
</dbReference>
<feature type="transmembrane region" description="Helical" evidence="7">
    <location>
        <begin position="114"/>
        <end position="138"/>
    </location>
</feature>
<protein>
    <submittedName>
        <fullName evidence="10">Sugar ABC transporter permease</fullName>
    </submittedName>
</protein>
<dbReference type="InterPro" id="IPR000515">
    <property type="entry name" value="MetI-like"/>
</dbReference>
<dbReference type="Proteomes" id="UP000823633">
    <property type="component" value="Unassembled WGS sequence"/>
</dbReference>
<dbReference type="GO" id="GO:0055085">
    <property type="term" value="P:transmembrane transport"/>
    <property type="evidence" value="ECO:0007669"/>
    <property type="project" value="InterPro"/>
</dbReference>
<keyword evidence="5 7" id="KW-1133">Transmembrane helix</keyword>
<accession>A0A9D9E6I6</accession>
<reference evidence="10" key="1">
    <citation type="submission" date="2020-10" db="EMBL/GenBank/DDBJ databases">
        <authorList>
            <person name="Gilroy R."/>
        </authorList>
    </citation>
    <scope>NUCLEOTIDE SEQUENCE</scope>
    <source>
        <strain evidence="10">11167</strain>
    </source>
</reference>
<comment type="similarity">
    <text evidence="7">Belongs to the binding-protein-dependent transport system permease family.</text>
</comment>
<dbReference type="CDD" id="cd06261">
    <property type="entry name" value="TM_PBP2"/>
    <property type="match status" value="1"/>
</dbReference>
<organism evidence="10 11">
    <name type="scientific">Candidatus Aphodenecus pullistercoris</name>
    <dbReference type="NCBI Taxonomy" id="2840669"/>
    <lineage>
        <taxon>Bacteria</taxon>
        <taxon>Pseudomonadati</taxon>
        <taxon>Spirochaetota</taxon>
        <taxon>Spirochaetia</taxon>
        <taxon>Spirochaetales</taxon>
        <taxon>Candidatus Aphodenecus</taxon>
    </lineage>
</organism>
<gene>
    <name evidence="10" type="ORF">IAC42_00600</name>
</gene>
<feature type="transmembrane region" description="Helical" evidence="7">
    <location>
        <begin position="302"/>
        <end position="324"/>
    </location>
</feature>
<evidence type="ECO:0000256" key="7">
    <source>
        <dbReference type="RuleBase" id="RU363032"/>
    </source>
</evidence>